<keyword evidence="3" id="KW-1185">Reference proteome</keyword>
<organism evidence="2 3">
    <name type="scientific">Halorubrum alkaliphilum</name>
    <dbReference type="NCBI Taxonomy" id="261290"/>
    <lineage>
        <taxon>Archaea</taxon>
        <taxon>Methanobacteriati</taxon>
        <taxon>Methanobacteriota</taxon>
        <taxon>Stenosarchaea group</taxon>
        <taxon>Halobacteria</taxon>
        <taxon>Halobacteriales</taxon>
        <taxon>Haloferacaceae</taxon>
        <taxon>Halorubrum</taxon>
    </lineage>
</organism>
<feature type="region of interest" description="Disordered" evidence="1">
    <location>
        <begin position="219"/>
        <end position="246"/>
    </location>
</feature>
<name>A0A8T4GF81_9EURY</name>
<sequence>MSWRVRFQERVADLPPRLNRLVVAVVITWVRWTTRVLRRILPEKYTDADPYAVLYVDPDRITRVSGLHDEKRRGWVVDGEWDETQERFQDQPVPTAIKQRFEDGLEWKETALWAEYDAPERFERECARIERLHDRIATDGYRSQRELLKTDPEAAWSGVNATLTPLTNEVTVDIGRDGRMLWNMLGKHRLSIVKVSDVETIPVLVFSRHRDWQLVREEEIAGGEDSTSSRTHPDLIPTAETDGSDE</sequence>
<evidence type="ECO:0000256" key="1">
    <source>
        <dbReference type="SAM" id="MobiDB-lite"/>
    </source>
</evidence>
<protein>
    <submittedName>
        <fullName evidence="2">Uncharacterized protein</fullName>
    </submittedName>
</protein>
<accession>A0A8T4GF81</accession>
<dbReference type="AlphaFoldDB" id="A0A8T4GF81"/>
<comment type="caution">
    <text evidence="2">The sequence shown here is derived from an EMBL/GenBank/DDBJ whole genome shotgun (WGS) entry which is preliminary data.</text>
</comment>
<dbReference type="Proteomes" id="UP000823588">
    <property type="component" value="Unassembled WGS sequence"/>
</dbReference>
<evidence type="ECO:0000313" key="3">
    <source>
        <dbReference type="Proteomes" id="UP000823588"/>
    </source>
</evidence>
<reference evidence="2" key="1">
    <citation type="submission" date="2021-03" db="EMBL/GenBank/DDBJ databases">
        <title>Genomic Encyclopedia of Type Strains, Phase IV (KMG-IV): sequencing the most valuable type-strain genomes for metagenomic binning, comparative biology and taxonomic classification.</title>
        <authorList>
            <person name="Goeker M."/>
        </authorList>
    </citation>
    <scope>NUCLEOTIDE SEQUENCE</scope>
    <source>
        <strain evidence="2">DSM 23564</strain>
    </source>
</reference>
<dbReference type="RefSeq" id="WP_209483197.1">
    <property type="nucleotide sequence ID" value="NZ_JAGGKQ010000003.1"/>
</dbReference>
<gene>
    <name evidence="2" type="ORF">J2751_000708</name>
</gene>
<proteinExistence type="predicted"/>
<evidence type="ECO:0000313" key="2">
    <source>
        <dbReference type="EMBL" id="MBP1921715.1"/>
    </source>
</evidence>
<dbReference type="OrthoDB" id="197906at2157"/>
<dbReference type="EMBL" id="JAGGKQ010000003">
    <property type="protein sequence ID" value="MBP1921715.1"/>
    <property type="molecule type" value="Genomic_DNA"/>
</dbReference>